<name>A0A0F3IMB7_9GAMM</name>
<protein>
    <submittedName>
        <fullName evidence="1">Uncharacterized protein</fullName>
    </submittedName>
</protein>
<dbReference type="Proteomes" id="UP000033684">
    <property type="component" value="Unassembled WGS sequence"/>
</dbReference>
<reference evidence="1 2" key="2">
    <citation type="journal article" date="2016" name="Microb. Ecol.">
        <title>Genome Characteristics of a Novel Type I Methanotroph (Sn10-6) Isolated from a Flooded Indian Rice Field.</title>
        <authorList>
            <person name="Rahalkar M.C."/>
            <person name="Pandit P.S."/>
            <person name="Dhakephalkar P.K."/>
            <person name="Pore S."/>
            <person name="Arora P."/>
            <person name="Kapse N."/>
        </authorList>
    </citation>
    <scope>NUCLEOTIDE SEQUENCE [LARGE SCALE GENOMIC DNA]</scope>
    <source>
        <strain evidence="1 2">Sn10-6</strain>
    </source>
</reference>
<accession>A0A0F3IMB7</accession>
<organism evidence="1 2">
    <name type="scientific">Methylocucumis oryzae</name>
    <dbReference type="NCBI Taxonomy" id="1632867"/>
    <lineage>
        <taxon>Bacteria</taxon>
        <taxon>Pseudomonadati</taxon>
        <taxon>Pseudomonadota</taxon>
        <taxon>Gammaproteobacteria</taxon>
        <taxon>Methylococcales</taxon>
        <taxon>Methylococcaceae</taxon>
        <taxon>Methylocucumis</taxon>
    </lineage>
</organism>
<dbReference type="AlphaFoldDB" id="A0A0F3IMB7"/>
<gene>
    <name evidence="1" type="ORF">VZ94_01955</name>
</gene>
<reference evidence="2" key="1">
    <citation type="submission" date="2015-03" db="EMBL/GenBank/DDBJ databases">
        <title>Draft genome sequence of a novel methanotroph (Sn10-6) isolated from flooded ricefield rhizosphere in India.</title>
        <authorList>
            <person name="Pandit P.S."/>
            <person name="Pore S.D."/>
            <person name="Arora P."/>
            <person name="Kapse N.G."/>
            <person name="Dhakephalkar P.K."/>
            <person name="Rahalkar M.C."/>
        </authorList>
    </citation>
    <scope>NUCLEOTIDE SEQUENCE [LARGE SCALE GENOMIC DNA]</scope>
    <source>
        <strain evidence="2">Sn10-6</strain>
    </source>
</reference>
<proteinExistence type="predicted"/>
<sequence>MPALPTLRPNAIQQYFNYGRSVESKLRYMVRDDKESTAPIAYAGWIGADQDSILPIQASGSQKILIAAYGQSFTFHLLDALHKIDPRFELNLQGGPAAPLAHSYALFEKDSTHKQAKFVVLGVLASSLPRNVSPTTMTTWFEAATPYNYPRYYLEQGQLKVVKPFFNSLDELRNGLKNSEIWEQYKDFLRVNDPAYHSYVFDTDVFDYSALGRLIRRGYSHKHVHEVNARYWDERGFKNTDGLLDVSNALIKNFAQQVRKKGQIPLVLLLQDRGYEDHLVKAFQETLTAHNIPYFSSHDIAPSSDLSNFISDGHFKPEIDIKLATALNKLLLQYLAN</sequence>
<evidence type="ECO:0000313" key="1">
    <source>
        <dbReference type="EMBL" id="KJV07842.1"/>
    </source>
</evidence>
<comment type="caution">
    <text evidence="1">The sequence shown here is derived from an EMBL/GenBank/DDBJ whole genome shotgun (WGS) entry which is preliminary data.</text>
</comment>
<evidence type="ECO:0000313" key="2">
    <source>
        <dbReference type="Proteomes" id="UP000033684"/>
    </source>
</evidence>
<keyword evidence="2" id="KW-1185">Reference proteome</keyword>
<dbReference type="EMBL" id="LAJX01000015">
    <property type="protein sequence ID" value="KJV07842.1"/>
    <property type="molecule type" value="Genomic_DNA"/>
</dbReference>